<feature type="region of interest" description="Disordered" evidence="1">
    <location>
        <begin position="1"/>
        <end position="30"/>
    </location>
</feature>
<dbReference type="GeneID" id="68100268"/>
<organism evidence="2 3">
    <name type="scientific">Naegleria lovaniensis</name>
    <name type="common">Amoeba</name>
    <dbReference type="NCBI Taxonomy" id="51637"/>
    <lineage>
        <taxon>Eukaryota</taxon>
        <taxon>Discoba</taxon>
        <taxon>Heterolobosea</taxon>
        <taxon>Tetramitia</taxon>
        <taxon>Eutetramitia</taxon>
        <taxon>Vahlkampfiidae</taxon>
        <taxon>Naegleria</taxon>
    </lineage>
</organism>
<feature type="compositionally biased region" description="Polar residues" evidence="1">
    <location>
        <begin position="116"/>
        <end position="132"/>
    </location>
</feature>
<gene>
    <name evidence="2" type="ORF">C9374_007814</name>
</gene>
<feature type="region of interest" description="Disordered" evidence="1">
    <location>
        <begin position="52"/>
        <end position="76"/>
    </location>
</feature>
<reference evidence="2 3" key="1">
    <citation type="journal article" date="2018" name="BMC Genomics">
        <title>The genome of Naegleria lovaniensis, the basis for a comparative approach to unravel pathogenicity factors of the human pathogenic amoeba N. fowleri.</title>
        <authorList>
            <person name="Liechti N."/>
            <person name="Schurch N."/>
            <person name="Bruggmann R."/>
            <person name="Wittwer M."/>
        </authorList>
    </citation>
    <scope>NUCLEOTIDE SEQUENCE [LARGE SCALE GENOMIC DNA]</scope>
    <source>
        <strain evidence="2 3">ATCC 30569</strain>
    </source>
</reference>
<protein>
    <submittedName>
        <fullName evidence="2">Uncharacterized protein</fullName>
    </submittedName>
</protein>
<comment type="caution">
    <text evidence="2">The sequence shown here is derived from an EMBL/GenBank/DDBJ whole genome shotgun (WGS) entry which is preliminary data.</text>
</comment>
<evidence type="ECO:0000313" key="3">
    <source>
        <dbReference type="Proteomes" id="UP000816034"/>
    </source>
</evidence>
<feature type="compositionally biased region" description="Low complexity" evidence="1">
    <location>
        <begin position="103"/>
        <end position="115"/>
    </location>
</feature>
<evidence type="ECO:0000256" key="1">
    <source>
        <dbReference type="SAM" id="MobiDB-lite"/>
    </source>
</evidence>
<dbReference type="AlphaFoldDB" id="A0AA88GLG3"/>
<sequence length="187" mass="20560">MENESYQAILEKRQASNFSSPKSTGTNDNVGLQQQLFPRSALLSSFNENPWGLRSQFSPQPTLQTTTTQQASNSNASYQSQFMKQFHPPLLTSMNSAAGTQRSPSVVSSSSPSSSMATPSFYNPHAMTSSQPVIIRPPQNPPQTPTHHQQQESSTLDEWLGMFGDPSEDDILGSLIGEIHQTLQNNF</sequence>
<accession>A0AA88GLG3</accession>
<feature type="compositionally biased region" description="Polar residues" evidence="1">
    <location>
        <begin position="92"/>
        <end position="102"/>
    </location>
</feature>
<evidence type="ECO:0000313" key="2">
    <source>
        <dbReference type="EMBL" id="KAG2378666.1"/>
    </source>
</evidence>
<feature type="compositionally biased region" description="Low complexity" evidence="1">
    <location>
        <begin position="55"/>
        <end position="76"/>
    </location>
</feature>
<name>A0AA88GLG3_NAELO</name>
<proteinExistence type="predicted"/>
<keyword evidence="3" id="KW-1185">Reference proteome</keyword>
<dbReference type="RefSeq" id="XP_044545928.1">
    <property type="nucleotide sequence ID" value="XM_044697821.1"/>
</dbReference>
<dbReference type="EMBL" id="PYSW02000031">
    <property type="protein sequence ID" value="KAG2378666.1"/>
    <property type="molecule type" value="Genomic_DNA"/>
</dbReference>
<feature type="region of interest" description="Disordered" evidence="1">
    <location>
        <begin position="92"/>
        <end position="155"/>
    </location>
</feature>
<feature type="compositionally biased region" description="Polar residues" evidence="1">
    <location>
        <begin position="15"/>
        <end position="30"/>
    </location>
</feature>
<dbReference type="Proteomes" id="UP000816034">
    <property type="component" value="Unassembled WGS sequence"/>
</dbReference>